<sequence>MEVWFILPATSLTAGQRNAFASNGMQCVISPPDVVHESTLCAGSGDKVLDT</sequence>
<comment type="caution">
    <text evidence="1">The sequence shown here is derived from an EMBL/GenBank/DDBJ whole genome shotgun (WGS) entry which is preliminary data.</text>
</comment>
<dbReference type="Proteomes" id="UP001196413">
    <property type="component" value="Unassembled WGS sequence"/>
</dbReference>
<reference evidence="1" key="1">
    <citation type="submission" date="2021-06" db="EMBL/GenBank/DDBJ databases">
        <title>Parelaphostrongylus tenuis whole genome reference sequence.</title>
        <authorList>
            <person name="Garwood T.J."/>
            <person name="Larsen P.A."/>
            <person name="Fountain-Jones N.M."/>
            <person name="Garbe J.R."/>
            <person name="Macchietto M.G."/>
            <person name="Kania S.A."/>
            <person name="Gerhold R.W."/>
            <person name="Richards J.E."/>
            <person name="Wolf T.M."/>
        </authorList>
    </citation>
    <scope>NUCLEOTIDE SEQUENCE</scope>
    <source>
        <strain evidence="1">MNPRO001-30</strain>
        <tissue evidence="1">Meninges</tissue>
    </source>
</reference>
<organism evidence="1 2">
    <name type="scientific">Parelaphostrongylus tenuis</name>
    <name type="common">Meningeal worm</name>
    <dbReference type="NCBI Taxonomy" id="148309"/>
    <lineage>
        <taxon>Eukaryota</taxon>
        <taxon>Metazoa</taxon>
        <taxon>Ecdysozoa</taxon>
        <taxon>Nematoda</taxon>
        <taxon>Chromadorea</taxon>
        <taxon>Rhabditida</taxon>
        <taxon>Rhabditina</taxon>
        <taxon>Rhabditomorpha</taxon>
        <taxon>Strongyloidea</taxon>
        <taxon>Metastrongylidae</taxon>
        <taxon>Parelaphostrongylus</taxon>
    </lineage>
</organism>
<dbReference type="AlphaFoldDB" id="A0AAD5R0R5"/>
<protein>
    <submittedName>
        <fullName evidence="1">Uncharacterized protein</fullName>
    </submittedName>
</protein>
<proteinExistence type="predicted"/>
<name>A0AAD5R0R5_PARTN</name>
<evidence type="ECO:0000313" key="2">
    <source>
        <dbReference type="Proteomes" id="UP001196413"/>
    </source>
</evidence>
<evidence type="ECO:0000313" key="1">
    <source>
        <dbReference type="EMBL" id="KAJ1367263.1"/>
    </source>
</evidence>
<gene>
    <name evidence="1" type="ORF">KIN20_028137</name>
</gene>
<dbReference type="EMBL" id="JAHQIW010005829">
    <property type="protein sequence ID" value="KAJ1367263.1"/>
    <property type="molecule type" value="Genomic_DNA"/>
</dbReference>
<keyword evidence="2" id="KW-1185">Reference proteome</keyword>
<accession>A0AAD5R0R5</accession>